<evidence type="ECO:0000313" key="7">
    <source>
        <dbReference type="EMBL" id="MCT7947985.1"/>
    </source>
</evidence>
<dbReference type="RefSeq" id="WP_261274005.1">
    <property type="nucleotide sequence ID" value="NZ_JAMTCC010000070.1"/>
</dbReference>
<dbReference type="GO" id="GO:0009252">
    <property type="term" value="P:peptidoglycan biosynthetic process"/>
    <property type="evidence" value="ECO:0007669"/>
    <property type="project" value="TreeGrafter"/>
</dbReference>
<dbReference type="InterPro" id="IPR010583">
    <property type="entry name" value="MipA"/>
</dbReference>
<dbReference type="GO" id="GO:0009279">
    <property type="term" value="C:cell outer membrane"/>
    <property type="evidence" value="ECO:0007669"/>
    <property type="project" value="UniProtKB-SubCell"/>
</dbReference>
<evidence type="ECO:0000256" key="4">
    <source>
        <dbReference type="ARBA" id="ARBA00023136"/>
    </source>
</evidence>
<evidence type="ECO:0000256" key="2">
    <source>
        <dbReference type="ARBA" id="ARBA00005722"/>
    </source>
</evidence>
<proteinExistence type="inferred from homology"/>
<feature type="chain" id="PRO_5040886935" evidence="6">
    <location>
        <begin position="25"/>
        <end position="242"/>
    </location>
</feature>
<protein>
    <submittedName>
        <fullName evidence="7">MipA/OmpV family protein</fullName>
    </submittedName>
</protein>
<feature type="signal peptide" evidence="6">
    <location>
        <begin position="1"/>
        <end position="24"/>
    </location>
</feature>
<dbReference type="Proteomes" id="UP001155604">
    <property type="component" value="Unassembled WGS sequence"/>
</dbReference>
<sequence length="242" mass="26912">MFKLCSKVIFTSILILGFSTNSIANEAEWSIGAGVLALTSPYKGIDDQNYGLPLIHYKGERLKASIFNLEYDLWQSNRLKLSFATELGEDFLKASDSINPVVNALGDRKISIYSGAKLTYSSAIGIFNTSALYDISGHSEGSIFKVNYSYPWRLTQDLTLIPSVGVNFKSADVANYYYGYSNYELDSTTDLALNLIVSYQLTKSLNANAFLRHIVLDNDITRSPIVNSDSFTMAMVSIVYQF</sequence>
<name>A0A9X2WYT6_9GAMM</name>
<organism evidence="7 8">
    <name type="scientific">Shewanella septentrionalis</name>
    <dbReference type="NCBI Taxonomy" id="2952223"/>
    <lineage>
        <taxon>Bacteria</taxon>
        <taxon>Pseudomonadati</taxon>
        <taxon>Pseudomonadota</taxon>
        <taxon>Gammaproteobacteria</taxon>
        <taxon>Alteromonadales</taxon>
        <taxon>Shewanellaceae</taxon>
        <taxon>Shewanella</taxon>
    </lineage>
</organism>
<comment type="caution">
    <text evidence="7">The sequence shown here is derived from an EMBL/GenBank/DDBJ whole genome shotgun (WGS) entry which is preliminary data.</text>
</comment>
<evidence type="ECO:0000256" key="5">
    <source>
        <dbReference type="ARBA" id="ARBA00023237"/>
    </source>
</evidence>
<dbReference type="EMBL" id="JAMTCC010000070">
    <property type="protein sequence ID" value="MCT7947985.1"/>
    <property type="molecule type" value="Genomic_DNA"/>
</dbReference>
<evidence type="ECO:0000313" key="8">
    <source>
        <dbReference type="Proteomes" id="UP001155604"/>
    </source>
</evidence>
<evidence type="ECO:0000256" key="1">
    <source>
        <dbReference type="ARBA" id="ARBA00004442"/>
    </source>
</evidence>
<dbReference type="Pfam" id="PF06629">
    <property type="entry name" value="MipA"/>
    <property type="match status" value="1"/>
</dbReference>
<dbReference type="SUPFAM" id="SSF56935">
    <property type="entry name" value="Porins"/>
    <property type="match status" value="1"/>
</dbReference>
<keyword evidence="5" id="KW-0998">Cell outer membrane</keyword>
<comment type="subcellular location">
    <subcellularLocation>
        <location evidence="1">Cell outer membrane</location>
    </subcellularLocation>
</comment>
<dbReference type="AlphaFoldDB" id="A0A9X2WYT6"/>
<dbReference type="PANTHER" id="PTHR38776:SF1">
    <property type="entry name" value="MLTA-INTERACTING PROTEIN-RELATED"/>
    <property type="match status" value="1"/>
</dbReference>
<keyword evidence="8" id="KW-1185">Reference proteome</keyword>
<keyword evidence="3 6" id="KW-0732">Signal</keyword>
<keyword evidence="4" id="KW-0472">Membrane</keyword>
<evidence type="ECO:0000256" key="6">
    <source>
        <dbReference type="SAM" id="SignalP"/>
    </source>
</evidence>
<dbReference type="PANTHER" id="PTHR38776">
    <property type="entry name" value="MLTA-INTERACTING PROTEIN-RELATED"/>
    <property type="match status" value="1"/>
</dbReference>
<comment type="similarity">
    <text evidence="2">Belongs to the MipA/OmpV family.</text>
</comment>
<accession>A0A9X2WYT6</accession>
<gene>
    <name evidence="7" type="ORF">NE536_21815</name>
</gene>
<evidence type="ECO:0000256" key="3">
    <source>
        <dbReference type="ARBA" id="ARBA00022729"/>
    </source>
</evidence>
<reference evidence="7" key="1">
    <citation type="journal article" date="2023" name="Int. J. Syst. Evol. Microbiol.">
        <title>&lt;i&gt;Shewanella septentrionalis&lt;/i&gt; sp. nov. and &lt;i&gt;Shewanella holmiensis&lt;/i&gt; sp. nov., isolated from Baltic Sea water and sediments.</title>
        <authorList>
            <person name="Martin-Rodriguez A.J."/>
            <person name="Thorell K."/>
            <person name="Joffre E."/>
            <person name="Jensie-Markopoulos S."/>
            <person name="Moore E.R.B."/>
            <person name="Sjoling A."/>
        </authorList>
    </citation>
    <scope>NUCLEOTIDE SEQUENCE</scope>
    <source>
        <strain evidence="7">SP1W3</strain>
    </source>
</reference>